<dbReference type="EMBL" id="LHYN01000002">
    <property type="protein sequence ID" value="KXB09500.1"/>
    <property type="molecule type" value="Genomic_DNA"/>
</dbReference>
<keyword evidence="2" id="KW-1185">Reference proteome</keyword>
<organism evidence="1 2">
    <name type="scientific">candidate division MSBL1 archaeon SCGC-AAA833K04</name>
    <dbReference type="NCBI Taxonomy" id="1698258"/>
    <lineage>
        <taxon>Archaea</taxon>
        <taxon>Methanobacteriati</taxon>
        <taxon>Methanobacteriota</taxon>
        <taxon>candidate division MSBL1</taxon>
    </lineage>
</organism>
<evidence type="ECO:0000313" key="1">
    <source>
        <dbReference type="EMBL" id="KXB09500.1"/>
    </source>
</evidence>
<accession>A0A133VSU6</accession>
<dbReference type="Proteomes" id="UP000070038">
    <property type="component" value="Unassembled WGS sequence"/>
</dbReference>
<comment type="caution">
    <text evidence="1">The sequence shown here is derived from an EMBL/GenBank/DDBJ whole genome shotgun (WGS) entry which is preliminary data.</text>
</comment>
<evidence type="ECO:0000313" key="2">
    <source>
        <dbReference type="Proteomes" id="UP000070038"/>
    </source>
</evidence>
<name>A0A133VSU6_9EURY</name>
<protein>
    <submittedName>
        <fullName evidence="1">Uncharacterized protein</fullName>
    </submittedName>
</protein>
<dbReference type="AlphaFoldDB" id="A0A133VSU6"/>
<gene>
    <name evidence="1" type="ORF">AKJ46_00205</name>
</gene>
<reference evidence="1 2" key="1">
    <citation type="journal article" date="2016" name="Sci. Rep.">
        <title>Metabolic traits of an uncultured archaeal lineage -MSBL1- from brine pools of the Red Sea.</title>
        <authorList>
            <person name="Mwirichia R."/>
            <person name="Alam I."/>
            <person name="Rashid M."/>
            <person name="Vinu M."/>
            <person name="Ba-Alawi W."/>
            <person name="Anthony Kamau A."/>
            <person name="Kamanda Ngugi D."/>
            <person name="Goker M."/>
            <person name="Klenk H.P."/>
            <person name="Bajic V."/>
            <person name="Stingl U."/>
        </authorList>
    </citation>
    <scope>NUCLEOTIDE SEQUENCE [LARGE SCALE GENOMIC DNA]</scope>
    <source>
        <strain evidence="1">SCGC-AAA833K04</strain>
    </source>
</reference>
<proteinExistence type="predicted"/>
<sequence>MMRAFGLHRKVSRKEKGNTELIKAFVDMQNLRENYEVWVPYFYHGVMGFADLVVETRSSISLFKFRRDAENLEEAVKSLKLENEFLPKARDAESKTVHSYLVFTDNGKNRKSILSQIRLLEKQPFEILLLDMEVDNVESLFELRKIIPRLFQTKDMRLEEEALDDLTRRPNCAKIVRAILNLGDSPDTVTDELVERVAEYMKMEDEPPENLKEIEILQEEEEAKSYVENPAERRSRKVIK</sequence>